<dbReference type="Proteomes" id="UP000239990">
    <property type="component" value="Unassembled WGS sequence"/>
</dbReference>
<name>A0A2S5GL74_9BURK</name>
<dbReference type="EMBL" id="PREU01000013">
    <property type="protein sequence ID" value="PPA73666.1"/>
    <property type="molecule type" value="Genomic_DNA"/>
</dbReference>
<evidence type="ECO:0000313" key="3">
    <source>
        <dbReference type="Proteomes" id="UP000239990"/>
    </source>
</evidence>
<organism evidence="2 3">
    <name type="scientific">Achromobacter spanius</name>
    <dbReference type="NCBI Taxonomy" id="217203"/>
    <lineage>
        <taxon>Bacteria</taxon>
        <taxon>Pseudomonadati</taxon>
        <taxon>Pseudomonadota</taxon>
        <taxon>Betaproteobacteria</taxon>
        <taxon>Burkholderiales</taxon>
        <taxon>Alcaligenaceae</taxon>
        <taxon>Achromobacter</taxon>
    </lineage>
</organism>
<dbReference type="GO" id="GO:0016787">
    <property type="term" value="F:hydrolase activity"/>
    <property type="evidence" value="ECO:0007669"/>
    <property type="project" value="InterPro"/>
</dbReference>
<dbReference type="Gene3D" id="3.90.190.10">
    <property type="entry name" value="Protein tyrosine phosphatase superfamily"/>
    <property type="match status" value="1"/>
</dbReference>
<gene>
    <name evidence="2" type="ORF">C4E15_23670</name>
</gene>
<protein>
    <submittedName>
        <fullName evidence="2">TIGR01244 family phosphatase</fullName>
    </submittedName>
</protein>
<dbReference type="AlphaFoldDB" id="A0A2S5GL74"/>
<comment type="caution">
    <text evidence="2">The sequence shown here is derived from an EMBL/GenBank/DDBJ whole genome shotgun (WGS) entry which is preliminary data.</text>
</comment>
<evidence type="ECO:0000313" key="2">
    <source>
        <dbReference type="EMBL" id="PPA73666.1"/>
    </source>
</evidence>
<feature type="domain" description="Beta-lactamase hydrolase-like protein phosphatase-like" evidence="1">
    <location>
        <begin position="6"/>
        <end position="112"/>
    </location>
</feature>
<proteinExistence type="predicted"/>
<accession>A0A2S5GL74</accession>
<sequence>MSAPIKPLTDNFAVAPQLGPDDMADVAAAGYKSVIINRPDFEGGPDQPTAADVSKAAEAAGLKIEYQPVVGSAMTVSDVVRFAELLKTLPGPVLAYCRTGTRCTNLYAAAQQLGS</sequence>
<dbReference type="NCBIfam" id="TIGR01244">
    <property type="entry name" value="TIGR01244 family sulfur transferase"/>
    <property type="match status" value="1"/>
</dbReference>
<dbReference type="InterPro" id="IPR005939">
    <property type="entry name" value="BLH_phosphatase-like"/>
</dbReference>
<dbReference type="InterPro" id="IPR029021">
    <property type="entry name" value="Prot-tyrosine_phosphatase-like"/>
</dbReference>
<evidence type="ECO:0000259" key="1">
    <source>
        <dbReference type="Pfam" id="PF04273"/>
    </source>
</evidence>
<dbReference type="RefSeq" id="WP_046806155.1">
    <property type="nucleotide sequence ID" value="NZ_PREU01000013.1"/>
</dbReference>
<reference evidence="2 3" key="1">
    <citation type="submission" date="2018-02" db="EMBL/GenBank/DDBJ databases">
        <title>Draft Genome of Achromobacter spanius stain 6.</title>
        <authorList>
            <person name="Gunasekera T.S."/>
            <person name="Radwan O."/>
            <person name="Ruiz O.N."/>
        </authorList>
    </citation>
    <scope>NUCLEOTIDE SEQUENCE [LARGE SCALE GENOMIC DNA]</scope>
    <source>
        <strain evidence="2 3">6</strain>
    </source>
</reference>
<dbReference type="Pfam" id="PF04273">
    <property type="entry name" value="BLH_phosphatase"/>
    <property type="match status" value="1"/>
</dbReference>
<dbReference type="OrthoDB" id="9802771at2"/>